<evidence type="ECO:0000313" key="6">
    <source>
        <dbReference type="EMBL" id="ETI44638.1"/>
    </source>
</evidence>
<dbReference type="PIRSF" id="PIRSF017179">
    <property type="entry name" value="RISC-Tudor-SN"/>
    <property type="match status" value="1"/>
</dbReference>
<sequence>LSNPIKDTCQCRGAPKLKSLSSAQVSPLYLHLHTMASGHATVKAVLSGDTLVLIGAATNGPPPELMLTLSSLQAPRLARSPEQSNEPYAWASREHLRKLCIGKQVRFKVEYRVPAINRDFGSVWLPPNARGVEENLCVIQARTGYARVKTLEQSRDGVCVDHEKMLQQEQVAINEKKGMYADADAESNATVQWHGADSAALLQEHKGKLVPAVVEAVRDGASLRVILKPSLQLVNLGLSGVQCPRLNPPVNAAESEEPVPTGPAPHAREAKHFTEVRLLHRDVELKLEGVDKYGNLFGSVVHPSGRNISVELLKNGLGRMADWSSAFTSASARATMRNAEKEAKQQKLRVWKEYEAPVLQSDKHMTGTVVEVISGDCLVVYVPDAATPAEQEKRIYLSSLRAPRLGNARRGEPNAPYAAEAKEFLRHRAIAKTVHLEVEYEKPSPSGQGDVMTFASVFLEPSANALKKNPQAKGANLAIDVVAAGLAEVVRHRPDEEKSEYYDDLVTAETKAQTQKKNLHSSKEPPATERRVTDLCFDATKAKQFLPFLTRERSTRAVVEHVYSATRVKLFVPKENCLINFVVAGIKCPQPARHGAQGVIVQPAEPLGEEAKLFTKRSVMQREVMVEIEDMDRGGNAFGPLFVVPNGGGKPLRDDQHNFGVRLLEEGLAWVDSFSVERTALGNVLQRAEERAKAQKKKYWATHDAQAAAKAAQTKQVKTKDDVIPRVKLSEIVNGTHFYIQNMGDRNCAAVEEKMKAFTRTHGLAGKAFEVRRNAVCAALFDDGNGSAWNRAKVEYVHPDGSARVRFLDYGNETTVTPNRLRPLDADVLQFPPQAKEAVFAWIKPLAATEEFGADAAMRLGEVAWGKTLSCRIHSTDDHGRMQVSLYLPDGKSVAENLVEAGLLRTDRKALRSFQPFQKPVVDGLLNAQETAKKQRRCLWQYGDIESDDEHGL</sequence>
<comment type="subcellular location">
    <subcellularLocation>
        <location evidence="1">Cytoplasm</location>
    </subcellularLocation>
</comment>
<comment type="caution">
    <text evidence="6">The sequence shown here is derived from an EMBL/GenBank/DDBJ whole genome shotgun (WGS) entry which is preliminary data.</text>
</comment>
<dbReference type="GO" id="GO:0031332">
    <property type="term" value="C:RNAi effector complex"/>
    <property type="evidence" value="ECO:0007669"/>
    <property type="project" value="InterPro"/>
</dbReference>
<evidence type="ECO:0000259" key="4">
    <source>
        <dbReference type="PROSITE" id="PS50304"/>
    </source>
</evidence>
<reference evidence="6 7" key="1">
    <citation type="submission" date="2013-11" db="EMBL/GenBank/DDBJ databases">
        <title>The Genome Sequence of Phytophthora parasitica P1569.</title>
        <authorList>
            <consortium name="The Broad Institute Genomics Platform"/>
            <person name="Russ C."/>
            <person name="Tyler B."/>
            <person name="Panabieres F."/>
            <person name="Shan W."/>
            <person name="Tripathy S."/>
            <person name="Grunwald N."/>
            <person name="Machado M."/>
            <person name="Johnson C.S."/>
            <person name="Arredondo F."/>
            <person name="Hong C."/>
            <person name="Coffey M."/>
            <person name="Young S.K."/>
            <person name="Zeng Q."/>
            <person name="Gargeya S."/>
            <person name="Fitzgerald M."/>
            <person name="Abouelleil A."/>
            <person name="Alvarado L."/>
            <person name="Chapman S.B."/>
            <person name="Gainer-Dewar J."/>
            <person name="Goldberg J."/>
            <person name="Griggs A."/>
            <person name="Gujja S."/>
            <person name="Hansen M."/>
            <person name="Howarth C."/>
            <person name="Imamovic A."/>
            <person name="Ireland A."/>
            <person name="Larimer J."/>
            <person name="McCowan C."/>
            <person name="Murphy C."/>
            <person name="Pearson M."/>
            <person name="Poon T.W."/>
            <person name="Priest M."/>
            <person name="Roberts A."/>
            <person name="Saif S."/>
            <person name="Shea T."/>
            <person name="Sykes S."/>
            <person name="Wortman J."/>
            <person name="Nusbaum C."/>
            <person name="Birren B."/>
        </authorList>
    </citation>
    <scope>NUCLEOTIDE SEQUENCE [LARGE SCALE GENOMIC DNA]</scope>
    <source>
        <strain evidence="6 7">P1569</strain>
    </source>
</reference>
<evidence type="ECO:0000256" key="3">
    <source>
        <dbReference type="ARBA" id="ARBA00022737"/>
    </source>
</evidence>
<dbReference type="HOGENOM" id="CLU_005966_2_0_1"/>
<evidence type="ECO:0000259" key="5">
    <source>
        <dbReference type="PROSITE" id="PS50830"/>
    </source>
</evidence>
<dbReference type="Proteomes" id="UP000018721">
    <property type="component" value="Unassembled WGS sequence"/>
</dbReference>
<dbReference type="FunFam" id="2.40.50.90:FF:000052">
    <property type="entry name" value="Nuclease domain-containing protein 1"/>
    <property type="match status" value="1"/>
</dbReference>
<dbReference type="SMART" id="SM00333">
    <property type="entry name" value="TUDOR"/>
    <property type="match status" value="1"/>
</dbReference>
<dbReference type="Gene3D" id="2.40.50.90">
    <property type="match status" value="5"/>
</dbReference>
<dbReference type="FunFam" id="2.40.50.90:FF:000010">
    <property type="entry name" value="Ribonuclease"/>
    <property type="match status" value="1"/>
</dbReference>
<keyword evidence="3" id="KW-0677">Repeat</keyword>
<keyword evidence="2" id="KW-0963">Cytoplasm</keyword>
<dbReference type="EMBL" id="ANIZ01001811">
    <property type="protein sequence ID" value="ETI44638.1"/>
    <property type="molecule type" value="Genomic_DNA"/>
</dbReference>
<dbReference type="FunFam" id="2.40.50.90:FF:000048">
    <property type="entry name" value="Nuclease domain-containing protein 1"/>
    <property type="match status" value="1"/>
</dbReference>
<dbReference type="InterPro" id="IPR002999">
    <property type="entry name" value="Tudor"/>
</dbReference>
<feature type="domain" description="TNase-like" evidence="5">
    <location>
        <begin position="363"/>
        <end position="522"/>
    </location>
</feature>
<gene>
    <name evidence="6" type="ORF">F443_10675</name>
</gene>
<dbReference type="eggNOG" id="KOG2039">
    <property type="taxonomic scope" value="Eukaryota"/>
</dbReference>
<keyword evidence="7" id="KW-1185">Reference proteome</keyword>
<feature type="domain" description="Tudor" evidence="4">
    <location>
        <begin position="770"/>
        <end position="831"/>
    </location>
</feature>
<dbReference type="FunFam" id="2.40.50.90:FF:000046">
    <property type="entry name" value="Nuclease domain-containing protein 1"/>
    <property type="match status" value="1"/>
</dbReference>
<accession>V9F1I7</accession>
<dbReference type="InterPro" id="IPR035437">
    <property type="entry name" value="SNase_OB-fold_sf"/>
</dbReference>
<dbReference type="GO" id="GO:0003723">
    <property type="term" value="F:RNA binding"/>
    <property type="evidence" value="ECO:0007669"/>
    <property type="project" value="TreeGrafter"/>
</dbReference>
<dbReference type="InterPro" id="IPR016685">
    <property type="entry name" value="Silence_cplx_Nase-comp_TudorSN"/>
</dbReference>
<dbReference type="AlphaFoldDB" id="V9F1I7"/>
<organism evidence="6 7">
    <name type="scientific">Phytophthora nicotianae P1569</name>
    <dbReference type="NCBI Taxonomy" id="1317065"/>
    <lineage>
        <taxon>Eukaryota</taxon>
        <taxon>Sar</taxon>
        <taxon>Stramenopiles</taxon>
        <taxon>Oomycota</taxon>
        <taxon>Peronosporomycetes</taxon>
        <taxon>Peronosporales</taxon>
        <taxon>Peronosporaceae</taxon>
        <taxon>Phytophthora</taxon>
    </lineage>
</organism>
<dbReference type="Gene3D" id="2.30.30.140">
    <property type="match status" value="1"/>
</dbReference>
<feature type="domain" description="TNase-like" evidence="5">
    <location>
        <begin position="208"/>
        <end position="353"/>
    </location>
</feature>
<dbReference type="PROSITE" id="PS50304">
    <property type="entry name" value="TUDOR"/>
    <property type="match status" value="1"/>
</dbReference>
<dbReference type="FunFam" id="2.30.30.140:FF:000124">
    <property type="entry name" value="Nuclease domain-containing protein 1"/>
    <property type="match status" value="1"/>
</dbReference>
<dbReference type="Pfam" id="PF00565">
    <property type="entry name" value="SNase"/>
    <property type="match status" value="5"/>
</dbReference>
<dbReference type="SUPFAM" id="SSF50199">
    <property type="entry name" value="Staphylococcal nuclease"/>
    <property type="match status" value="5"/>
</dbReference>
<dbReference type="Pfam" id="PF00567">
    <property type="entry name" value="TUDOR"/>
    <property type="match status" value="1"/>
</dbReference>
<dbReference type="GO" id="GO:0005829">
    <property type="term" value="C:cytosol"/>
    <property type="evidence" value="ECO:0007669"/>
    <property type="project" value="TreeGrafter"/>
</dbReference>
<dbReference type="SUPFAM" id="SSF63748">
    <property type="entry name" value="Tudor/PWWP/MBT"/>
    <property type="match status" value="1"/>
</dbReference>
<feature type="non-terminal residue" evidence="6">
    <location>
        <position position="1"/>
    </location>
</feature>
<dbReference type="SMART" id="SM00318">
    <property type="entry name" value="SNc"/>
    <property type="match status" value="5"/>
</dbReference>
<dbReference type="PANTHER" id="PTHR12302">
    <property type="entry name" value="EBNA2 BINDING PROTEIN P100"/>
    <property type="match status" value="1"/>
</dbReference>
<dbReference type="PANTHER" id="PTHR12302:SF2">
    <property type="entry name" value="STAPHYLOCOCCAL NUCLEASE DOMAIN-CONTAINING PROTEIN 1"/>
    <property type="match status" value="1"/>
</dbReference>
<dbReference type="GO" id="GO:0031047">
    <property type="term" value="P:regulatory ncRNA-mediated gene silencing"/>
    <property type="evidence" value="ECO:0007669"/>
    <property type="project" value="InterPro"/>
</dbReference>
<protein>
    <submittedName>
        <fullName evidence="6">Uncharacterized protein</fullName>
    </submittedName>
</protein>
<dbReference type="InterPro" id="IPR016071">
    <property type="entry name" value="Staphylococal_nuclease_OB-fold"/>
</dbReference>
<dbReference type="PROSITE" id="PS50830">
    <property type="entry name" value="TNASE_3"/>
    <property type="match status" value="5"/>
</dbReference>
<evidence type="ECO:0000256" key="1">
    <source>
        <dbReference type="ARBA" id="ARBA00004496"/>
    </source>
</evidence>
<name>V9F1I7_PHYNI</name>
<evidence type="ECO:0000256" key="2">
    <source>
        <dbReference type="ARBA" id="ARBA00022490"/>
    </source>
</evidence>
<dbReference type="GO" id="GO:0005634">
    <property type="term" value="C:nucleus"/>
    <property type="evidence" value="ECO:0007669"/>
    <property type="project" value="TreeGrafter"/>
</dbReference>
<feature type="domain" description="TNase-like" evidence="5">
    <location>
        <begin position="788"/>
        <end position="942"/>
    </location>
</feature>
<feature type="domain" description="TNase-like" evidence="5">
    <location>
        <begin position="553"/>
        <end position="702"/>
    </location>
</feature>
<proteinExistence type="predicted"/>
<dbReference type="GO" id="GO:0006402">
    <property type="term" value="P:mRNA catabolic process"/>
    <property type="evidence" value="ECO:0007669"/>
    <property type="project" value="TreeGrafter"/>
</dbReference>
<evidence type="ECO:0000313" key="7">
    <source>
        <dbReference type="Proteomes" id="UP000018721"/>
    </source>
</evidence>
<dbReference type="OrthoDB" id="10023235at2759"/>
<dbReference type="GO" id="GO:0004518">
    <property type="term" value="F:nuclease activity"/>
    <property type="evidence" value="ECO:0007669"/>
    <property type="project" value="TreeGrafter"/>
</dbReference>
<dbReference type="FunFam" id="2.40.50.90:FF:000002">
    <property type="entry name" value="Staphylococcal nuclease domain-containing protein"/>
    <property type="match status" value="1"/>
</dbReference>
<feature type="domain" description="TNase-like" evidence="5">
    <location>
        <begin position="36"/>
        <end position="182"/>
    </location>
</feature>